<comment type="caution">
    <text evidence="1">The sequence shown here is derived from an EMBL/GenBank/DDBJ whole genome shotgun (WGS) entry which is preliminary data.</text>
</comment>
<name>T0LAL0_COLGC</name>
<dbReference type="Proteomes" id="UP000015530">
    <property type="component" value="Unassembled WGS sequence"/>
</dbReference>
<gene>
    <name evidence="1" type="ORF">CGLO_15873</name>
</gene>
<evidence type="ECO:0000313" key="1">
    <source>
        <dbReference type="EMBL" id="EQB45275.1"/>
    </source>
</evidence>
<reference evidence="2" key="1">
    <citation type="journal article" date="2013" name="Mol. Plant Microbe Interact.">
        <title>Global aspects of pacC regulation of pathogenicity genes in Colletotrichum gloeosporioides as revealed by transcriptome analysis.</title>
        <authorList>
            <person name="Alkan N."/>
            <person name="Meng X."/>
            <person name="Friedlander G."/>
            <person name="Reuveni E."/>
            <person name="Sukno S."/>
            <person name="Sherman A."/>
            <person name="Thon M."/>
            <person name="Fluhr R."/>
            <person name="Prusky D."/>
        </authorList>
    </citation>
    <scope>NUCLEOTIDE SEQUENCE [LARGE SCALE GENOMIC DNA]</scope>
    <source>
        <strain evidence="2">Cg-14</strain>
    </source>
</reference>
<dbReference type="HOGENOM" id="CLU_3435057_0_0_1"/>
<organism evidence="1 2">
    <name type="scientific">Colletotrichum gloeosporioides (strain Cg-14)</name>
    <name type="common">Anthracnose fungus</name>
    <name type="synonym">Glomerella cingulata</name>
    <dbReference type="NCBI Taxonomy" id="1237896"/>
    <lineage>
        <taxon>Eukaryota</taxon>
        <taxon>Fungi</taxon>
        <taxon>Dikarya</taxon>
        <taxon>Ascomycota</taxon>
        <taxon>Pezizomycotina</taxon>
        <taxon>Sordariomycetes</taxon>
        <taxon>Hypocreomycetidae</taxon>
        <taxon>Glomerellales</taxon>
        <taxon>Glomerellaceae</taxon>
        <taxon>Colletotrichum</taxon>
        <taxon>Colletotrichum gloeosporioides species complex</taxon>
    </lineage>
</organism>
<dbReference type="EMBL" id="AMYD01003771">
    <property type="protein sequence ID" value="EQB45275.1"/>
    <property type="molecule type" value="Genomic_DNA"/>
</dbReference>
<protein>
    <submittedName>
        <fullName evidence="1">Uncharacterized protein</fullName>
    </submittedName>
</protein>
<proteinExistence type="predicted"/>
<accession>T0LAL0</accession>
<sequence>MLSFKAYYTLYYIN</sequence>
<evidence type="ECO:0000313" key="2">
    <source>
        <dbReference type="Proteomes" id="UP000015530"/>
    </source>
</evidence>